<reference evidence="1 2" key="1">
    <citation type="journal article" date="2020" name="Appl. Microbiol. Biotechnol.">
        <title>Targeted gene deletion in Brettanomyces bruxellensis with an expression-free CRISPR-Cas9 system.</title>
        <authorList>
            <person name="Varela C."/>
            <person name="Bartel C."/>
            <person name="Onetto C."/>
            <person name="Borneman A."/>
        </authorList>
    </citation>
    <scope>NUCLEOTIDE SEQUENCE [LARGE SCALE GENOMIC DNA]</scope>
    <source>
        <strain evidence="1 2">AWRI1613</strain>
    </source>
</reference>
<dbReference type="EMBL" id="JABCYN010000007">
    <property type="protein sequence ID" value="KAF6015804.1"/>
    <property type="molecule type" value="Genomic_DNA"/>
</dbReference>
<evidence type="ECO:0000313" key="2">
    <source>
        <dbReference type="Proteomes" id="UP000568158"/>
    </source>
</evidence>
<accession>A0A8H6EZA5</accession>
<organism evidence="1 2">
    <name type="scientific">Dekkera bruxellensis</name>
    <name type="common">Brettanomyces custersii</name>
    <dbReference type="NCBI Taxonomy" id="5007"/>
    <lineage>
        <taxon>Eukaryota</taxon>
        <taxon>Fungi</taxon>
        <taxon>Dikarya</taxon>
        <taxon>Ascomycota</taxon>
        <taxon>Saccharomycotina</taxon>
        <taxon>Pichiomycetes</taxon>
        <taxon>Pichiales</taxon>
        <taxon>Pichiaceae</taxon>
        <taxon>Brettanomyces</taxon>
    </lineage>
</organism>
<sequence>MRKSGLDGCTNWVQKSAAPNYSYACHAVLARINMPVHAQRTNNLISVTRSGRAHFASECWASQAARWAKPAGPKGKHGVRFSASVSSAMLDSPKTGRRDVT</sequence>
<name>A0A8H6EZA5_DEKBR</name>
<dbReference type="Proteomes" id="UP000568158">
    <property type="component" value="Unassembled WGS sequence"/>
</dbReference>
<proteinExistence type="predicted"/>
<dbReference type="AlphaFoldDB" id="A0A8H6EZA5"/>
<comment type="caution">
    <text evidence="1">The sequence shown here is derived from an EMBL/GenBank/DDBJ whole genome shotgun (WGS) entry which is preliminary data.</text>
</comment>
<gene>
    <name evidence="1" type="ORF">HII12_000596</name>
</gene>
<evidence type="ECO:0000313" key="1">
    <source>
        <dbReference type="EMBL" id="KAF6015804.1"/>
    </source>
</evidence>
<protein>
    <submittedName>
        <fullName evidence="1">Uncharacterized protein</fullName>
    </submittedName>
</protein>